<feature type="chain" id="PRO_5040390683" description="LRAT domain-containing protein" evidence="3">
    <location>
        <begin position="25"/>
        <end position="424"/>
    </location>
</feature>
<keyword evidence="2" id="KW-1133">Transmembrane helix</keyword>
<feature type="region of interest" description="Disordered" evidence="1">
    <location>
        <begin position="183"/>
        <end position="282"/>
    </location>
</feature>
<sequence>MKSLTEGQLFILLLFRHGILLVVTLQCQSPQYITLGQQGTIECPFPSQFSTIAWSDSANATATPVIKIESQESTSSKVSGVGFDSGEYDMFSNGSLIIRTPTINTDRTFRVLLVYENASYTDANVVVKTIDEGVPVGGGEFPIIVVIIIVLIILIVVLCCVVYWVRKHMSEKSKREYGAIAKESPEELQKEPKDEEESIEMAKYDKSESADKPEEETSLHSTTNEQEQQNDEVNDYENVPADQNEETPNSEEDCPADETEDPANLNLESPEEEQSTQESRTVMGAALSSWRLKVDHEDKQVDSIEDLAKGDHIVFSGWALHPRCHGIVVDTNIEKNELRLVRFTYQKGVVEEWKKWKPPIYKVLKYYIGDKTLSSNIYDPDVVVERARKMLNNTKLRYNIGMNNCKTFARWCKTDATPAGYGYD</sequence>
<evidence type="ECO:0000313" key="6">
    <source>
        <dbReference type="Proteomes" id="UP001152320"/>
    </source>
</evidence>
<feature type="signal peptide" evidence="3">
    <location>
        <begin position="1"/>
        <end position="24"/>
    </location>
</feature>
<feature type="compositionally biased region" description="Basic and acidic residues" evidence="1">
    <location>
        <begin position="200"/>
        <end position="218"/>
    </location>
</feature>
<gene>
    <name evidence="5" type="ORF">HOLleu_09484</name>
</gene>
<keyword evidence="6" id="KW-1185">Reference proteome</keyword>
<feature type="compositionally biased region" description="Acidic residues" evidence="1">
    <location>
        <begin position="243"/>
        <end position="261"/>
    </location>
</feature>
<dbReference type="Gene3D" id="3.90.1720.10">
    <property type="entry name" value="endopeptidase domain like (from Nostoc punctiforme)"/>
    <property type="match status" value="1"/>
</dbReference>
<keyword evidence="3" id="KW-0732">Signal</keyword>
<reference evidence="5" key="1">
    <citation type="submission" date="2021-10" db="EMBL/GenBank/DDBJ databases">
        <title>Tropical sea cucumber genome reveals ecological adaptation and Cuvierian tubules defense mechanism.</title>
        <authorList>
            <person name="Chen T."/>
        </authorList>
    </citation>
    <scope>NUCLEOTIDE SEQUENCE</scope>
    <source>
        <strain evidence="5">Nanhai2018</strain>
        <tissue evidence="5">Muscle</tissue>
    </source>
</reference>
<dbReference type="AlphaFoldDB" id="A0A9Q1CCX7"/>
<feature type="transmembrane region" description="Helical" evidence="2">
    <location>
        <begin position="141"/>
        <end position="165"/>
    </location>
</feature>
<accession>A0A9Q1CCX7</accession>
<evidence type="ECO:0000313" key="5">
    <source>
        <dbReference type="EMBL" id="KAJ8042667.1"/>
    </source>
</evidence>
<dbReference type="Proteomes" id="UP001152320">
    <property type="component" value="Chromosome 4"/>
</dbReference>
<organism evidence="5 6">
    <name type="scientific">Holothuria leucospilota</name>
    <name type="common">Black long sea cucumber</name>
    <name type="synonym">Mertensiothuria leucospilota</name>
    <dbReference type="NCBI Taxonomy" id="206669"/>
    <lineage>
        <taxon>Eukaryota</taxon>
        <taxon>Metazoa</taxon>
        <taxon>Echinodermata</taxon>
        <taxon>Eleutherozoa</taxon>
        <taxon>Echinozoa</taxon>
        <taxon>Holothuroidea</taxon>
        <taxon>Aspidochirotacea</taxon>
        <taxon>Aspidochirotida</taxon>
        <taxon>Holothuriidae</taxon>
        <taxon>Holothuria</taxon>
    </lineage>
</organism>
<comment type="caution">
    <text evidence="5">The sequence shown here is derived from an EMBL/GenBank/DDBJ whole genome shotgun (WGS) entry which is preliminary data.</text>
</comment>
<evidence type="ECO:0000259" key="4">
    <source>
        <dbReference type="Pfam" id="PF04970"/>
    </source>
</evidence>
<protein>
    <recommendedName>
        <fullName evidence="4">LRAT domain-containing protein</fullName>
    </recommendedName>
</protein>
<evidence type="ECO:0000256" key="2">
    <source>
        <dbReference type="SAM" id="Phobius"/>
    </source>
</evidence>
<dbReference type="Pfam" id="PF04970">
    <property type="entry name" value="LRAT"/>
    <property type="match status" value="1"/>
</dbReference>
<evidence type="ECO:0000256" key="3">
    <source>
        <dbReference type="SAM" id="SignalP"/>
    </source>
</evidence>
<keyword evidence="2" id="KW-0472">Membrane</keyword>
<dbReference type="OrthoDB" id="421951at2759"/>
<evidence type="ECO:0000256" key="1">
    <source>
        <dbReference type="SAM" id="MobiDB-lite"/>
    </source>
</evidence>
<feature type="compositionally biased region" description="Basic and acidic residues" evidence="1">
    <location>
        <begin position="183"/>
        <end position="193"/>
    </location>
</feature>
<name>A0A9Q1CCX7_HOLLE</name>
<keyword evidence="2" id="KW-0812">Transmembrane</keyword>
<dbReference type="EMBL" id="JAIZAY010000004">
    <property type="protein sequence ID" value="KAJ8042667.1"/>
    <property type="molecule type" value="Genomic_DNA"/>
</dbReference>
<dbReference type="InterPro" id="IPR007053">
    <property type="entry name" value="LRAT_dom"/>
</dbReference>
<proteinExistence type="predicted"/>
<feature type="domain" description="LRAT" evidence="4">
    <location>
        <begin position="374"/>
        <end position="415"/>
    </location>
</feature>